<keyword evidence="5" id="KW-0745">Spermidine biosynthesis</keyword>
<evidence type="ECO:0000313" key="11">
    <source>
        <dbReference type="EMBL" id="PWR75646.1"/>
    </source>
</evidence>
<evidence type="ECO:0000256" key="8">
    <source>
        <dbReference type="ARBA" id="ARBA00023239"/>
    </source>
</evidence>
<keyword evidence="3" id="KW-0210">Decarboxylase</keyword>
<sequence length="132" mass="14493">MNGLHLIADMYRCTCTADLLCDQRKLEKLCVEACVNAGLTPLGTYFHQFMDENGNKAGVTGNVVLAESHLAIHTWPENNGVTLDVYVCNYSRDNSERARQTFNEVTSALSPGEIASREVIRGEINAVMVAAE</sequence>
<dbReference type="GeneID" id="97609411"/>
<dbReference type="NCBIfam" id="TIGR03330">
    <property type="entry name" value="SAM_DCase_Bsu"/>
    <property type="match status" value="1"/>
</dbReference>
<comment type="cofactor">
    <cofactor evidence="1">
        <name>pyruvate</name>
        <dbReference type="ChEBI" id="CHEBI:15361"/>
    </cofactor>
</comment>
<protein>
    <submittedName>
        <fullName evidence="11">Adenosylmethionine decarboxylase</fullName>
    </submittedName>
</protein>
<dbReference type="InterPro" id="IPR016067">
    <property type="entry name" value="S-AdoMet_deCO2ase_core"/>
</dbReference>
<name>A0A2V2NDH8_9EURY</name>
<evidence type="ECO:0000256" key="1">
    <source>
        <dbReference type="ARBA" id="ARBA00001928"/>
    </source>
</evidence>
<evidence type="ECO:0000313" key="12">
    <source>
        <dbReference type="Proteomes" id="UP000245934"/>
    </source>
</evidence>
<reference evidence="11 12" key="1">
    <citation type="submission" date="2018-05" db="EMBL/GenBank/DDBJ databases">
        <title>Draft genome of Methanospirillum stamsii Pt1.</title>
        <authorList>
            <person name="Dueholm M.S."/>
            <person name="Nielsen P.H."/>
            <person name="Bakmann L.F."/>
            <person name="Otzen D.E."/>
        </authorList>
    </citation>
    <scope>NUCLEOTIDE SEQUENCE [LARGE SCALE GENOMIC DNA]</scope>
    <source>
        <strain evidence="11 12">Pt1</strain>
    </source>
</reference>
<keyword evidence="8" id="KW-0456">Lyase</keyword>
<dbReference type="Proteomes" id="UP000245934">
    <property type="component" value="Unassembled WGS sequence"/>
</dbReference>
<keyword evidence="9" id="KW-0704">Schiff base</keyword>
<dbReference type="InterPro" id="IPR003826">
    <property type="entry name" value="AdoMetDC_fam_prok"/>
</dbReference>
<dbReference type="PANTHER" id="PTHR33866">
    <property type="entry name" value="S-ADENOSYLMETHIONINE DECARBOXYLASE PROENZYME"/>
    <property type="match status" value="1"/>
</dbReference>
<comment type="caution">
    <text evidence="11">The sequence shown here is derived from an EMBL/GenBank/DDBJ whole genome shotgun (WGS) entry which is preliminary data.</text>
</comment>
<dbReference type="GO" id="GO:0004014">
    <property type="term" value="F:adenosylmethionine decarboxylase activity"/>
    <property type="evidence" value="ECO:0007669"/>
    <property type="project" value="InterPro"/>
</dbReference>
<keyword evidence="12" id="KW-1185">Reference proteome</keyword>
<evidence type="ECO:0000256" key="4">
    <source>
        <dbReference type="ARBA" id="ARBA00022813"/>
    </source>
</evidence>
<keyword evidence="10" id="KW-0670">Pyruvate</keyword>
<dbReference type="Gene3D" id="3.30.360.110">
    <property type="entry name" value="S-adenosylmethionine decarboxylase domain"/>
    <property type="match status" value="1"/>
</dbReference>
<evidence type="ECO:0000256" key="6">
    <source>
        <dbReference type="ARBA" id="ARBA00023115"/>
    </source>
</evidence>
<dbReference type="AlphaFoldDB" id="A0A2V2NDH8"/>
<dbReference type="PANTHER" id="PTHR33866:SF2">
    <property type="entry name" value="S-ADENOSYLMETHIONINE DECARBOXYLASE PROENZYME"/>
    <property type="match status" value="1"/>
</dbReference>
<proteinExistence type="predicted"/>
<dbReference type="GO" id="GO:0008295">
    <property type="term" value="P:spermidine biosynthetic process"/>
    <property type="evidence" value="ECO:0007669"/>
    <property type="project" value="UniProtKB-KW"/>
</dbReference>
<keyword evidence="2" id="KW-0949">S-adenosyl-L-methionine</keyword>
<dbReference type="InterPro" id="IPR017716">
    <property type="entry name" value="S-AdoMet_deCOase_pro-enz"/>
</dbReference>
<keyword evidence="4" id="KW-0068">Autocatalytic cleavage</keyword>
<dbReference type="RefSeq" id="WP_109939711.1">
    <property type="nucleotide sequence ID" value="NZ_CP176366.1"/>
</dbReference>
<dbReference type="OrthoDB" id="114016at2157"/>
<dbReference type="GO" id="GO:0005829">
    <property type="term" value="C:cytosol"/>
    <property type="evidence" value="ECO:0007669"/>
    <property type="project" value="TreeGrafter"/>
</dbReference>
<dbReference type="EMBL" id="QGMZ01000008">
    <property type="protein sequence ID" value="PWR75646.1"/>
    <property type="molecule type" value="Genomic_DNA"/>
</dbReference>
<organism evidence="11 12">
    <name type="scientific">Methanospirillum stamsii</name>
    <dbReference type="NCBI Taxonomy" id="1277351"/>
    <lineage>
        <taxon>Archaea</taxon>
        <taxon>Methanobacteriati</taxon>
        <taxon>Methanobacteriota</taxon>
        <taxon>Stenosarchaea group</taxon>
        <taxon>Methanomicrobia</taxon>
        <taxon>Methanomicrobiales</taxon>
        <taxon>Methanospirillaceae</taxon>
        <taxon>Methanospirillum</taxon>
    </lineage>
</organism>
<dbReference type="SUPFAM" id="SSF56276">
    <property type="entry name" value="S-adenosylmethionine decarboxylase"/>
    <property type="match status" value="1"/>
</dbReference>
<dbReference type="Gene3D" id="3.30.160.750">
    <property type="match status" value="1"/>
</dbReference>
<evidence type="ECO:0000256" key="3">
    <source>
        <dbReference type="ARBA" id="ARBA00022793"/>
    </source>
</evidence>
<evidence type="ECO:0000256" key="5">
    <source>
        <dbReference type="ARBA" id="ARBA00023066"/>
    </source>
</evidence>
<accession>A0A2V2NDH8</accession>
<dbReference type="Pfam" id="PF02675">
    <property type="entry name" value="AdoMet_dc"/>
    <property type="match status" value="1"/>
</dbReference>
<keyword evidence="6" id="KW-0620">Polyamine biosynthesis</keyword>
<dbReference type="InterPro" id="IPR042286">
    <property type="entry name" value="AdoMetDC_C"/>
</dbReference>
<evidence type="ECO:0000256" key="9">
    <source>
        <dbReference type="ARBA" id="ARBA00023270"/>
    </source>
</evidence>
<dbReference type="InterPro" id="IPR042284">
    <property type="entry name" value="AdoMetDC_N"/>
</dbReference>
<evidence type="ECO:0000256" key="7">
    <source>
        <dbReference type="ARBA" id="ARBA00023145"/>
    </source>
</evidence>
<gene>
    <name evidence="11" type="primary">speD</name>
    <name evidence="11" type="ORF">DLD82_03425</name>
</gene>
<keyword evidence="7" id="KW-0865">Zymogen</keyword>
<evidence type="ECO:0000256" key="10">
    <source>
        <dbReference type="ARBA" id="ARBA00023317"/>
    </source>
</evidence>
<evidence type="ECO:0000256" key="2">
    <source>
        <dbReference type="ARBA" id="ARBA00022691"/>
    </source>
</evidence>